<proteinExistence type="predicted"/>
<evidence type="ECO:0000256" key="1">
    <source>
        <dbReference type="SAM" id="Phobius"/>
    </source>
</evidence>
<feature type="transmembrane region" description="Helical" evidence="1">
    <location>
        <begin position="21"/>
        <end position="44"/>
    </location>
</feature>
<name>A0A8J9Y6D6_9NEOP</name>
<protein>
    <submittedName>
        <fullName evidence="2">Uncharacterized protein</fullName>
    </submittedName>
</protein>
<accession>A0A8J9Y6D6</accession>
<evidence type="ECO:0000313" key="3">
    <source>
        <dbReference type="Proteomes" id="UP000838878"/>
    </source>
</evidence>
<keyword evidence="1" id="KW-0472">Membrane</keyword>
<keyword evidence="3" id="KW-1185">Reference proteome</keyword>
<dbReference type="EMBL" id="OV170233">
    <property type="protein sequence ID" value="CAH0719054.1"/>
    <property type="molecule type" value="Genomic_DNA"/>
</dbReference>
<dbReference type="Proteomes" id="UP000838878">
    <property type="component" value="Chromosome 13"/>
</dbReference>
<evidence type="ECO:0000313" key="2">
    <source>
        <dbReference type="EMBL" id="CAH0719054.1"/>
    </source>
</evidence>
<sequence length="411" mass="47003">MHSSANSYYTSDCILRPCRENLNMLTFITIFDLSILVFVTSMFFENVKPGTINIPEDIVEELYLKYKEAAYDRGNISLRRLFKNNKQYEVHVKKLKEVNGFKTHNLMIKESLRTDSSSLIYINNPVESKIPRAYLTLEEFKNILTDRVLKQRTKLIKNNVTNGKTKLNDFKHHDAKKPATNVIKNNNITLSTKKLKLTDIAHTKHINFTHNVQDEQVPTIQHTRQTTNIYNTVLTNKKAQVTKNEIESAIIVVSNITEMPAMNRIKINNNTLSTRKLKLIDIAVTKYINFTPNIQNTTMNAFDTIASSNKTEININVSEPTKKPTKNVTIKSEISNKPKGTMLVSEESTQYIFFRGNDDITSQSFTENITQVSTKKEGPSRKTTETFIRESNIIVSPKQRRTTLGVSSDVS</sequence>
<feature type="non-terminal residue" evidence="2">
    <location>
        <position position="411"/>
    </location>
</feature>
<keyword evidence="1" id="KW-0812">Transmembrane</keyword>
<dbReference type="AlphaFoldDB" id="A0A8J9Y6D6"/>
<organism evidence="2 3">
    <name type="scientific">Brenthis ino</name>
    <name type="common">lesser marbled fritillary</name>
    <dbReference type="NCBI Taxonomy" id="405034"/>
    <lineage>
        <taxon>Eukaryota</taxon>
        <taxon>Metazoa</taxon>
        <taxon>Ecdysozoa</taxon>
        <taxon>Arthropoda</taxon>
        <taxon>Hexapoda</taxon>
        <taxon>Insecta</taxon>
        <taxon>Pterygota</taxon>
        <taxon>Neoptera</taxon>
        <taxon>Endopterygota</taxon>
        <taxon>Lepidoptera</taxon>
        <taxon>Glossata</taxon>
        <taxon>Ditrysia</taxon>
        <taxon>Papilionoidea</taxon>
        <taxon>Nymphalidae</taxon>
        <taxon>Heliconiinae</taxon>
        <taxon>Argynnini</taxon>
        <taxon>Brenthis</taxon>
    </lineage>
</organism>
<gene>
    <name evidence="2" type="ORF">BINO364_LOCUS5445</name>
</gene>
<reference evidence="2" key="1">
    <citation type="submission" date="2021-12" db="EMBL/GenBank/DDBJ databases">
        <authorList>
            <person name="Martin H S."/>
        </authorList>
    </citation>
    <scope>NUCLEOTIDE SEQUENCE</scope>
</reference>
<dbReference type="OrthoDB" id="7489930at2759"/>
<keyword evidence="1" id="KW-1133">Transmembrane helix</keyword>